<evidence type="ECO:0000313" key="3">
    <source>
        <dbReference type="Proteomes" id="UP000642125"/>
    </source>
</evidence>
<dbReference type="SUPFAM" id="SSF53597">
    <property type="entry name" value="Dihydrofolate reductase-like"/>
    <property type="match status" value="1"/>
</dbReference>
<gene>
    <name evidence="2" type="ORF">Cpa01nite_04420</name>
</gene>
<sequence length="183" mass="19758">MGSLTVQQAVSLDGYAADAAGDVGFAGSGEDWAAIDRDTLPWLETVDRVLLGAATYRLFASFWPTDESEGELVGPRLNALPKSVFSRTLDAAPWGDLEPATVERGDAVARVRELRRDQDLVLWGSLTLMADLLAAGVVDVVELRVMPVVLGAGRPLFARPWTGRLMGSRAYGDIVVNRYAPAW</sequence>
<dbReference type="InterPro" id="IPR002734">
    <property type="entry name" value="RibDG_C"/>
</dbReference>
<dbReference type="GO" id="GO:0008703">
    <property type="term" value="F:5-amino-6-(5-phosphoribosylamino)uracil reductase activity"/>
    <property type="evidence" value="ECO:0007669"/>
    <property type="project" value="InterPro"/>
</dbReference>
<dbReference type="RefSeq" id="WP_203667096.1">
    <property type="nucleotide sequence ID" value="NZ_BONO01000002.1"/>
</dbReference>
<accession>A0A919P6N3</accession>
<keyword evidence="3" id="KW-1185">Reference proteome</keyword>
<reference evidence="2" key="1">
    <citation type="submission" date="2021-01" db="EMBL/GenBank/DDBJ databases">
        <title>Whole genome shotgun sequence of Cellulomonas pakistanensis NBRC 110800.</title>
        <authorList>
            <person name="Komaki H."/>
            <person name="Tamura T."/>
        </authorList>
    </citation>
    <scope>NUCLEOTIDE SEQUENCE</scope>
    <source>
        <strain evidence="2">NBRC 110800</strain>
    </source>
</reference>
<feature type="domain" description="Bacterial bifunctional deaminase-reductase C-terminal" evidence="1">
    <location>
        <begin position="4"/>
        <end position="160"/>
    </location>
</feature>
<dbReference type="AlphaFoldDB" id="A0A919P6N3"/>
<name>A0A919P6N3_9CELL</name>
<evidence type="ECO:0000313" key="2">
    <source>
        <dbReference type="EMBL" id="GIG35061.1"/>
    </source>
</evidence>
<dbReference type="Gene3D" id="3.40.430.10">
    <property type="entry name" value="Dihydrofolate Reductase, subunit A"/>
    <property type="match status" value="1"/>
</dbReference>
<comment type="caution">
    <text evidence="2">The sequence shown here is derived from an EMBL/GenBank/DDBJ whole genome shotgun (WGS) entry which is preliminary data.</text>
</comment>
<dbReference type="InterPro" id="IPR024072">
    <property type="entry name" value="DHFR-like_dom_sf"/>
</dbReference>
<organism evidence="2 3">
    <name type="scientific">Cellulomonas pakistanensis</name>
    <dbReference type="NCBI Taxonomy" id="992287"/>
    <lineage>
        <taxon>Bacteria</taxon>
        <taxon>Bacillati</taxon>
        <taxon>Actinomycetota</taxon>
        <taxon>Actinomycetes</taxon>
        <taxon>Micrococcales</taxon>
        <taxon>Cellulomonadaceae</taxon>
        <taxon>Cellulomonas</taxon>
    </lineage>
</organism>
<dbReference type="Pfam" id="PF01872">
    <property type="entry name" value="RibD_C"/>
    <property type="match status" value="1"/>
</dbReference>
<evidence type="ECO:0000259" key="1">
    <source>
        <dbReference type="Pfam" id="PF01872"/>
    </source>
</evidence>
<dbReference type="Proteomes" id="UP000642125">
    <property type="component" value="Unassembled WGS sequence"/>
</dbReference>
<proteinExistence type="predicted"/>
<dbReference type="GO" id="GO:0009231">
    <property type="term" value="P:riboflavin biosynthetic process"/>
    <property type="evidence" value="ECO:0007669"/>
    <property type="project" value="InterPro"/>
</dbReference>
<protein>
    <submittedName>
        <fullName evidence="2">Pyrimidine reductase</fullName>
    </submittedName>
</protein>
<dbReference type="EMBL" id="BONO01000002">
    <property type="protein sequence ID" value="GIG35061.1"/>
    <property type="molecule type" value="Genomic_DNA"/>
</dbReference>